<evidence type="ECO:0000313" key="2">
    <source>
        <dbReference type="Proteomes" id="UP001190640"/>
    </source>
</evidence>
<proteinExistence type="predicted"/>
<feature type="region of interest" description="Disordered" evidence="1">
    <location>
        <begin position="1"/>
        <end position="57"/>
    </location>
</feature>
<dbReference type="CTD" id="5366"/>
<dbReference type="GO" id="GO:0001836">
    <property type="term" value="P:release of cytochrome c from mitochondria"/>
    <property type="evidence" value="ECO:0007669"/>
    <property type="project" value="InterPro"/>
</dbReference>
<dbReference type="Proteomes" id="UP001190640">
    <property type="component" value="Chromosome 8"/>
</dbReference>
<name>A0AA97JTX1_EUBMA</name>
<dbReference type="InterPro" id="IPR024140">
    <property type="entry name" value="Noxa"/>
</dbReference>
<dbReference type="RefSeq" id="XP_054843086.1">
    <property type="nucleotide sequence ID" value="XM_054987111.1"/>
</dbReference>
<reference evidence="3" key="1">
    <citation type="submission" date="2025-08" db="UniProtKB">
        <authorList>
            <consortium name="RefSeq"/>
        </authorList>
    </citation>
    <scope>IDENTIFICATION</scope>
    <source>
        <tissue evidence="3">Blood</tissue>
    </source>
</reference>
<accession>A0AA97JTX1</accession>
<dbReference type="PANTHER" id="PTHR14299">
    <property type="entry name" value="PHORBOL-12-MYRISTATE-13-ACETATE-INDUCED PROTEIN 1"/>
    <property type="match status" value="1"/>
</dbReference>
<organism evidence="2 3">
    <name type="scientific">Eublepharis macularius</name>
    <name type="common">Leopard gecko</name>
    <name type="synonym">Cyrtodactylus macularius</name>
    <dbReference type="NCBI Taxonomy" id="481883"/>
    <lineage>
        <taxon>Eukaryota</taxon>
        <taxon>Metazoa</taxon>
        <taxon>Chordata</taxon>
        <taxon>Craniata</taxon>
        <taxon>Vertebrata</taxon>
        <taxon>Euteleostomi</taxon>
        <taxon>Lepidosauria</taxon>
        <taxon>Squamata</taxon>
        <taxon>Bifurcata</taxon>
        <taxon>Gekkota</taxon>
        <taxon>Eublepharidae</taxon>
        <taxon>Eublepharinae</taxon>
        <taxon>Eublepharis</taxon>
    </lineage>
</organism>
<dbReference type="AlphaFoldDB" id="A0AA97JTX1"/>
<gene>
    <name evidence="3" type="primary">PMAIP1</name>
</gene>
<feature type="compositionally biased region" description="Polar residues" evidence="1">
    <location>
        <begin position="36"/>
        <end position="50"/>
    </location>
</feature>
<protein>
    <submittedName>
        <fullName evidence="3">Phorbol-12-myristate-13-acetate-induced protein 1</fullName>
    </submittedName>
</protein>
<dbReference type="GO" id="GO:0043065">
    <property type="term" value="P:positive regulation of apoptotic process"/>
    <property type="evidence" value="ECO:0007669"/>
    <property type="project" value="InterPro"/>
</dbReference>
<dbReference type="PANTHER" id="PTHR14299:SF0">
    <property type="entry name" value="PHORBOL-12-MYRISTATE-13-ACETATE-INDUCED PROTEIN 1"/>
    <property type="match status" value="1"/>
</dbReference>
<dbReference type="Pfam" id="PF15150">
    <property type="entry name" value="PMAIP1"/>
    <property type="match status" value="1"/>
</dbReference>
<evidence type="ECO:0000256" key="1">
    <source>
        <dbReference type="SAM" id="MobiDB-lite"/>
    </source>
</evidence>
<evidence type="ECO:0000313" key="3">
    <source>
        <dbReference type="RefSeq" id="XP_054843086.1"/>
    </source>
</evidence>
<dbReference type="GeneID" id="129334788"/>
<sequence>MMPSKPLRKPAPQSSAPAGTDRRSHRSRMALPAPGTSVTDATHLTSSNSPVGVHDPRVEDHFRTNSRFPSYSESEAVTACASQLRKMGDKLNLRQKILNLIAKLFCPGTGECLE</sequence>
<dbReference type="GO" id="GO:0006974">
    <property type="term" value="P:DNA damage response"/>
    <property type="evidence" value="ECO:0007669"/>
    <property type="project" value="InterPro"/>
</dbReference>
<dbReference type="KEGG" id="emc:129334788"/>
<keyword evidence="2" id="KW-1185">Reference proteome</keyword>